<feature type="transmembrane region" description="Helical" evidence="1">
    <location>
        <begin position="120"/>
        <end position="143"/>
    </location>
</feature>
<organism evidence="2 3">
    <name type="scientific">Candidatus Liptonbacteria bacterium RIFCSPLOWO2_01_FULL_53_13</name>
    <dbReference type="NCBI Taxonomy" id="1798651"/>
    <lineage>
        <taxon>Bacteria</taxon>
        <taxon>Candidatus Liptoniibacteriota</taxon>
    </lineage>
</organism>
<keyword evidence="1" id="KW-1133">Transmembrane helix</keyword>
<comment type="caution">
    <text evidence="2">The sequence shown here is derived from an EMBL/GenBank/DDBJ whole genome shotgun (WGS) entry which is preliminary data.</text>
</comment>
<dbReference type="Proteomes" id="UP000178348">
    <property type="component" value="Unassembled WGS sequence"/>
</dbReference>
<protein>
    <submittedName>
        <fullName evidence="2">Uncharacterized protein</fullName>
    </submittedName>
</protein>
<name>A0A1G2CM48_9BACT</name>
<feature type="transmembrane region" description="Helical" evidence="1">
    <location>
        <begin position="12"/>
        <end position="29"/>
    </location>
</feature>
<gene>
    <name evidence="2" type="ORF">A2946_02735</name>
</gene>
<evidence type="ECO:0000313" key="3">
    <source>
        <dbReference type="Proteomes" id="UP000178348"/>
    </source>
</evidence>
<evidence type="ECO:0000256" key="1">
    <source>
        <dbReference type="SAM" id="Phobius"/>
    </source>
</evidence>
<accession>A0A1G2CM48</accession>
<feature type="transmembrane region" description="Helical" evidence="1">
    <location>
        <begin position="81"/>
        <end position="100"/>
    </location>
</feature>
<proteinExistence type="predicted"/>
<reference evidence="2 3" key="1">
    <citation type="journal article" date="2016" name="Nat. Commun.">
        <title>Thousands of microbial genomes shed light on interconnected biogeochemical processes in an aquifer system.</title>
        <authorList>
            <person name="Anantharaman K."/>
            <person name="Brown C.T."/>
            <person name="Hug L.A."/>
            <person name="Sharon I."/>
            <person name="Castelle C.J."/>
            <person name="Probst A.J."/>
            <person name="Thomas B.C."/>
            <person name="Singh A."/>
            <person name="Wilkins M.J."/>
            <person name="Karaoz U."/>
            <person name="Brodie E.L."/>
            <person name="Williams K.H."/>
            <person name="Hubbard S.S."/>
            <person name="Banfield J.F."/>
        </authorList>
    </citation>
    <scope>NUCLEOTIDE SEQUENCE [LARGE SCALE GENOMIC DNA]</scope>
</reference>
<feature type="transmembrane region" description="Helical" evidence="1">
    <location>
        <begin position="49"/>
        <end position="69"/>
    </location>
</feature>
<dbReference type="EMBL" id="MHLB01000011">
    <property type="protein sequence ID" value="OGZ02463.1"/>
    <property type="molecule type" value="Genomic_DNA"/>
</dbReference>
<evidence type="ECO:0000313" key="2">
    <source>
        <dbReference type="EMBL" id="OGZ02463.1"/>
    </source>
</evidence>
<feature type="transmembrane region" description="Helical" evidence="1">
    <location>
        <begin position="164"/>
        <end position="183"/>
    </location>
</feature>
<keyword evidence="1" id="KW-0812">Transmembrane</keyword>
<dbReference type="AlphaFoldDB" id="A0A1G2CM48"/>
<keyword evidence="1" id="KW-0472">Membrane</keyword>
<sequence length="186" mass="20686">MDISEKYKNWRYKNTTLLAASLVALFYFADTPFVKNVIMQLGDLGYVGAFITGFFFVSTFTVAPAAIVLYHLADILHPVEIALLAGMGGVVGDFLIFRFLKDSVLEELKPLFLKWEGNHLKALFRTPFFAWFSPFVGAVIIASPLPDEIGISILGISKLKDWQFILLSLVLNSAGIFVIVTLARAF</sequence>